<dbReference type="RefSeq" id="XP_062876923.1">
    <property type="nucleotide sequence ID" value="XM_063020853.1"/>
</dbReference>
<evidence type="ECO:0000256" key="7">
    <source>
        <dbReference type="ARBA" id="ARBA00023242"/>
    </source>
</evidence>
<evidence type="ECO:0000256" key="8">
    <source>
        <dbReference type="PROSITE-ProRule" id="PRU00804"/>
    </source>
</evidence>
<evidence type="ECO:0000256" key="3">
    <source>
        <dbReference type="ARBA" id="ARBA00022816"/>
    </source>
</evidence>
<gene>
    <name evidence="10" type="ORF">PUMCH_001818</name>
</gene>
<dbReference type="EMBL" id="CP138895">
    <property type="protein sequence ID" value="WPK24540.1"/>
    <property type="molecule type" value="Genomic_DNA"/>
</dbReference>
<evidence type="ECO:0000313" key="10">
    <source>
        <dbReference type="EMBL" id="WPK24540.1"/>
    </source>
</evidence>
<evidence type="ECO:0000256" key="1">
    <source>
        <dbReference type="ARBA" id="ARBA00004567"/>
    </source>
</evidence>
<evidence type="ECO:0000259" key="9">
    <source>
        <dbReference type="PROSITE" id="PS51472"/>
    </source>
</evidence>
<dbReference type="GO" id="GO:0051028">
    <property type="term" value="P:mRNA transport"/>
    <property type="evidence" value="ECO:0007669"/>
    <property type="project" value="UniProtKB-UniRule"/>
</dbReference>
<dbReference type="GO" id="GO:0017056">
    <property type="term" value="F:structural constituent of nuclear pore"/>
    <property type="evidence" value="ECO:0007669"/>
    <property type="project" value="TreeGrafter"/>
</dbReference>
<dbReference type="InterPro" id="IPR007846">
    <property type="entry name" value="RRM_NUP35_dom"/>
</dbReference>
<evidence type="ECO:0000256" key="6">
    <source>
        <dbReference type="ARBA" id="ARBA00023132"/>
    </source>
</evidence>
<dbReference type="GeneID" id="88172883"/>
<dbReference type="Gene3D" id="3.30.70.330">
    <property type="match status" value="1"/>
</dbReference>
<evidence type="ECO:0000256" key="2">
    <source>
        <dbReference type="ARBA" id="ARBA00022448"/>
    </source>
</evidence>
<dbReference type="GO" id="GO:0005543">
    <property type="term" value="F:phospholipid binding"/>
    <property type="evidence" value="ECO:0007669"/>
    <property type="project" value="TreeGrafter"/>
</dbReference>
<protein>
    <recommendedName>
        <fullName evidence="9">RRM Nup35-type domain-containing protein</fullName>
    </recommendedName>
</protein>
<proteinExistence type="predicted"/>
<keyword evidence="5" id="KW-0811">Translocation</keyword>
<dbReference type="PANTHER" id="PTHR21527">
    <property type="entry name" value="NUCLEOPORIN NUP35"/>
    <property type="match status" value="1"/>
</dbReference>
<dbReference type="GO" id="GO:0044613">
    <property type="term" value="C:nuclear pore central transport channel"/>
    <property type="evidence" value="ECO:0007669"/>
    <property type="project" value="TreeGrafter"/>
</dbReference>
<dbReference type="GO" id="GO:0044615">
    <property type="term" value="C:nuclear pore nuclear basket"/>
    <property type="evidence" value="ECO:0007669"/>
    <property type="project" value="TreeGrafter"/>
</dbReference>
<dbReference type="KEGG" id="asau:88172883"/>
<sequence>MTSLAQNGTESSDPAWFQTTNKKVVSNHLSLKKRLGFQLSAVAGKKDSKTNNSDPTKSVSQSEFNVVSFGTKSHKNSIAGADTLLMLQNGDDTVLETDDIPLYNNSEDLPPARSLYDLNDEVMISLNRPVQHTESFINKDPRKYVNVFSKEELPTKLEEEKNSLKNSLLNSEAAVLVFGYPEHMANQVIARFLELGTVLEKFEAAKESGSTTRHTLSTFAGSFPQAMEASKNDSRVVPIFSGHSWVKITYDNPASALDALQESGSVFNGVLIGVIPYTKEAVEKLLKRKLALLEDIGSGVSAFSNTANPKGDNGILGDKSELQSAYSKRLDIKDGSGLFLTSQNNNTTAAKGDPKANQNLGLWGSISNYLFGFHDL</sequence>
<name>A0AAX4HA07_9ASCO</name>
<evidence type="ECO:0000256" key="5">
    <source>
        <dbReference type="ARBA" id="ARBA00023010"/>
    </source>
</evidence>
<dbReference type="InterPro" id="IPR035979">
    <property type="entry name" value="RBD_domain_sf"/>
</dbReference>
<keyword evidence="4" id="KW-0653">Protein transport</keyword>
<keyword evidence="3 8" id="KW-0509">mRNA transport</keyword>
<reference evidence="10 11" key="1">
    <citation type="submission" date="2023-10" db="EMBL/GenBank/DDBJ databases">
        <title>Draft Genome Sequence of Candida saopaulonensis from a very Premature Infant with Sepsis.</title>
        <authorList>
            <person name="Ning Y."/>
            <person name="Dai R."/>
            <person name="Xiao M."/>
            <person name="Xu Y."/>
            <person name="Yan Q."/>
            <person name="Zhang L."/>
        </authorList>
    </citation>
    <scope>NUCLEOTIDE SEQUENCE [LARGE SCALE GENOMIC DNA]</scope>
    <source>
        <strain evidence="10 11">19XY460</strain>
    </source>
</reference>
<dbReference type="GO" id="GO:0006999">
    <property type="term" value="P:nuclear pore organization"/>
    <property type="evidence" value="ECO:0007669"/>
    <property type="project" value="TreeGrafter"/>
</dbReference>
<dbReference type="PANTHER" id="PTHR21527:SF6">
    <property type="entry name" value="NUCLEOPORIN NUP35"/>
    <property type="match status" value="1"/>
</dbReference>
<keyword evidence="2 8" id="KW-0813">Transport</keyword>
<organism evidence="10 11">
    <name type="scientific">Australozyma saopauloensis</name>
    <dbReference type="NCBI Taxonomy" id="291208"/>
    <lineage>
        <taxon>Eukaryota</taxon>
        <taxon>Fungi</taxon>
        <taxon>Dikarya</taxon>
        <taxon>Ascomycota</taxon>
        <taxon>Saccharomycotina</taxon>
        <taxon>Pichiomycetes</taxon>
        <taxon>Metschnikowiaceae</taxon>
        <taxon>Australozyma</taxon>
    </lineage>
</organism>
<dbReference type="GO" id="GO:0006607">
    <property type="term" value="P:NLS-bearing protein import into nucleus"/>
    <property type="evidence" value="ECO:0007669"/>
    <property type="project" value="TreeGrafter"/>
</dbReference>
<keyword evidence="6 8" id="KW-0906">Nuclear pore complex</keyword>
<evidence type="ECO:0000256" key="4">
    <source>
        <dbReference type="ARBA" id="ARBA00022927"/>
    </source>
</evidence>
<dbReference type="GO" id="GO:0003676">
    <property type="term" value="F:nucleic acid binding"/>
    <property type="evidence" value="ECO:0007669"/>
    <property type="project" value="InterPro"/>
</dbReference>
<keyword evidence="11" id="KW-1185">Reference proteome</keyword>
<evidence type="ECO:0000313" key="11">
    <source>
        <dbReference type="Proteomes" id="UP001338582"/>
    </source>
</evidence>
<dbReference type="Proteomes" id="UP001338582">
    <property type="component" value="Chromosome 2"/>
</dbReference>
<comment type="subcellular location">
    <subcellularLocation>
        <location evidence="1">Nucleus</location>
        <location evidence="1">Nuclear pore complex</location>
    </subcellularLocation>
</comment>
<feature type="domain" description="RRM Nup35-type" evidence="9">
    <location>
        <begin position="169"/>
        <end position="284"/>
    </location>
</feature>
<accession>A0AAX4HA07</accession>
<dbReference type="InterPro" id="IPR012677">
    <property type="entry name" value="Nucleotide-bd_a/b_plait_sf"/>
</dbReference>
<dbReference type="SUPFAM" id="SSF54928">
    <property type="entry name" value="RNA-binding domain, RBD"/>
    <property type="match status" value="1"/>
</dbReference>
<keyword evidence="7 8" id="KW-0539">Nucleus</keyword>
<dbReference type="Pfam" id="PF05172">
    <property type="entry name" value="RRM_Nup35"/>
    <property type="match status" value="1"/>
</dbReference>
<dbReference type="PROSITE" id="PS51472">
    <property type="entry name" value="RRM_NUP35"/>
    <property type="match status" value="1"/>
</dbReference>
<dbReference type="AlphaFoldDB" id="A0AAX4HA07"/>